<dbReference type="Gene3D" id="3.10.450.50">
    <property type="match status" value="1"/>
</dbReference>
<organism evidence="2 3">
    <name type="scientific">Pararhodobacter oceanensis</name>
    <dbReference type="NCBI Taxonomy" id="2172121"/>
    <lineage>
        <taxon>Bacteria</taxon>
        <taxon>Pseudomonadati</taxon>
        <taxon>Pseudomonadota</taxon>
        <taxon>Alphaproteobacteria</taxon>
        <taxon>Rhodobacterales</taxon>
        <taxon>Paracoccaceae</taxon>
        <taxon>Pararhodobacter</taxon>
    </lineage>
</organism>
<accession>A0A2T8HTB6</accession>
<dbReference type="EMBL" id="QDKM01000004">
    <property type="protein sequence ID" value="PVH28694.1"/>
    <property type="molecule type" value="Genomic_DNA"/>
</dbReference>
<sequence length="139" mass="15239">MALDPQGIAQLRQVLSQLYDGNVAPFEAARADSYTLHVPGQSRIAGRYQGAAETARFIARLSELSGGTFAVTRTAEICISGNWAMVPLRVTAAVDDLRLDMPAFGIWRFDGAEIVEHWTLHMDQYAFDRFVAAAEAPLP</sequence>
<keyword evidence="3" id="KW-1185">Reference proteome</keyword>
<protein>
    <recommendedName>
        <fullName evidence="1">SnoaL-like domain-containing protein</fullName>
    </recommendedName>
</protein>
<evidence type="ECO:0000259" key="1">
    <source>
        <dbReference type="Pfam" id="PF12680"/>
    </source>
</evidence>
<dbReference type="AlphaFoldDB" id="A0A2T8HTB6"/>
<evidence type="ECO:0000313" key="2">
    <source>
        <dbReference type="EMBL" id="PVH28694.1"/>
    </source>
</evidence>
<dbReference type="Pfam" id="PF12680">
    <property type="entry name" value="SnoaL_2"/>
    <property type="match status" value="1"/>
</dbReference>
<dbReference type="Proteomes" id="UP000245911">
    <property type="component" value="Unassembled WGS sequence"/>
</dbReference>
<feature type="domain" description="SnoaL-like" evidence="1">
    <location>
        <begin position="17"/>
        <end position="117"/>
    </location>
</feature>
<evidence type="ECO:0000313" key="3">
    <source>
        <dbReference type="Proteomes" id="UP000245911"/>
    </source>
</evidence>
<name>A0A2T8HTB6_9RHOB</name>
<dbReference type="InterPro" id="IPR032710">
    <property type="entry name" value="NTF2-like_dom_sf"/>
</dbReference>
<dbReference type="SUPFAM" id="SSF54427">
    <property type="entry name" value="NTF2-like"/>
    <property type="match status" value="1"/>
</dbReference>
<reference evidence="2 3" key="1">
    <citation type="submission" date="2018-04" db="EMBL/GenBank/DDBJ databases">
        <title>Pararhodobacter oceanense sp. nov., isolated from marine intertidal sediment.</title>
        <authorList>
            <person name="Wang X.-L."/>
            <person name="Du Z.-J."/>
        </authorList>
    </citation>
    <scope>NUCLEOTIDE SEQUENCE [LARGE SCALE GENOMIC DNA]</scope>
    <source>
        <strain evidence="2 3">AM505</strain>
    </source>
</reference>
<dbReference type="RefSeq" id="WP_116558531.1">
    <property type="nucleotide sequence ID" value="NZ_QDKM01000004.1"/>
</dbReference>
<gene>
    <name evidence="2" type="ORF">DDE20_10925</name>
</gene>
<comment type="caution">
    <text evidence="2">The sequence shown here is derived from an EMBL/GenBank/DDBJ whole genome shotgun (WGS) entry which is preliminary data.</text>
</comment>
<dbReference type="InterPro" id="IPR037401">
    <property type="entry name" value="SnoaL-like"/>
</dbReference>
<proteinExistence type="predicted"/>
<dbReference type="OrthoDB" id="7707694at2"/>